<dbReference type="InterPro" id="IPR013087">
    <property type="entry name" value="Znf_C2H2_type"/>
</dbReference>
<dbReference type="GO" id="GO:0042254">
    <property type="term" value="P:ribosome biogenesis"/>
    <property type="evidence" value="ECO:0007669"/>
    <property type="project" value="UniProtKB-KW"/>
</dbReference>
<evidence type="ECO:0000256" key="3">
    <source>
        <dbReference type="ARBA" id="ARBA00022490"/>
    </source>
</evidence>
<feature type="domain" description="C2H2-type" evidence="11">
    <location>
        <begin position="62"/>
        <end position="84"/>
    </location>
</feature>
<dbReference type="SUPFAM" id="SSF57667">
    <property type="entry name" value="beta-beta-alpha zinc fingers"/>
    <property type="match status" value="1"/>
</dbReference>
<dbReference type="PANTHER" id="PTHR46095">
    <property type="entry name" value="ZINC FINGER PROTEIN 593"/>
    <property type="match status" value="1"/>
</dbReference>
<dbReference type="GO" id="GO:0005634">
    <property type="term" value="C:nucleus"/>
    <property type="evidence" value="ECO:0007669"/>
    <property type="project" value="UniProtKB-SubCell"/>
</dbReference>
<dbReference type="Gene3D" id="3.30.160.60">
    <property type="entry name" value="Classic Zinc Finger"/>
    <property type="match status" value="1"/>
</dbReference>
<evidence type="ECO:0000256" key="6">
    <source>
        <dbReference type="ARBA" id="ARBA00022771"/>
    </source>
</evidence>
<gene>
    <name evidence="12" type="ORF">RB653_002307</name>
</gene>
<sequence length="141" mass="15839">MGRYSGHGGTHTKKKQYKRARSTKNRAKDIDQIFDEIQPETVDKFSKFEVDPDLPGMGQNFCIHCSKHFVTNEDLQSHFKGKPHKNRLKELKTKPYSLQESQTPVDNGVKLNRDANGVPTTTDVSGTIKKSTITTTTTTTA</sequence>
<feature type="compositionally biased region" description="Polar residues" evidence="10">
    <location>
        <begin position="96"/>
        <end position="105"/>
    </location>
</feature>
<dbReference type="FunFam" id="3.30.160.60:FF:000299">
    <property type="entry name" value="Zinc finger protein 593"/>
    <property type="match status" value="1"/>
</dbReference>
<accession>A0AAN7YPY0</accession>
<dbReference type="Proteomes" id="UP001344447">
    <property type="component" value="Unassembled WGS sequence"/>
</dbReference>
<feature type="region of interest" description="Disordered" evidence="10">
    <location>
        <begin position="77"/>
        <end position="141"/>
    </location>
</feature>
<dbReference type="InterPro" id="IPR022755">
    <property type="entry name" value="Znf_C2H2_jaz"/>
</dbReference>
<keyword evidence="5" id="KW-0479">Metal-binding</keyword>
<dbReference type="Pfam" id="PF12171">
    <property type="entry name" value="zf-C2H2_jaz"/>
    <property type="match status" value="1"/>
</dbReference>
<keyword evidence="4" id="KW-0690">Ribosome biogenesis</keyword>
<comment type="similarity">
    <text evidence="9">Belongs to the ZNF593/BUD20 C2H2-type zinc-finger protein family.</text>
</comment>
<dbReference type="InterPro" id="IPR036236">
    <property type="entry name" value="Znf_C2H2_sf"/>
</dbReference>
<evidence type="ECO:0000256" key="5">
    <source>
        <dbReference type="ARBA" id="ARBA00022723"/>
    </source>
</evidence>
<dbReference type="InterPro" id="IPR051879">
    <property type="entry name" value="C2H2-ZF_Maturation_Protein"/>
</dbReference>
<protein>
    <recommendedName>
        <fullName evidence="11">C2H2-type domain-containing protein</fullName>
    </recommendedName>
</protein>
<dbReference type="EMBL" id="JAVFKY010000004">
    <property type="protein sequence ID" value="KAK5577366.1"/>
    <property type="molecule type" value="Genomic_DNA"/>
</dbReference>
<evidence type="ECO:0000313" key="12">
    <source>
        <dbReference type="EMBL" id="KAK5577366.1"/>
    </source>
</evidence>
<name>A0AAN7YPY0_9MYCE</name>
<dbReference type="GO" id="GO:0008270">
    <property type="term" value="F:zinc ion binding"/>
    <property type="evidence" value="ECO:0007669"/>
    <property type="project" value="UniProtKB-KW"/>
</dbReference>
<evidence type="ECO:0000256" key="8">
    <source>
        <dbReference type="ARBA" id="ARBA00023242"/>
    </source>
</evidence>
<evidence type="ECO:0000256" key="4">
    <source>
        <dbReference type="ARBA" id="ARBA00022517"/>
    </source>
</evidence>
<keyword evidence="6" id="KW-0863">Zinc-finger</keyword>
<evidence type="ECO:0000256" key="9">
    <source>
        <dbReference type="ARBA" id="ARBA00038064"/>
    </source>
</evidence>
<dbReference type="GO" id="GO:0005737">
    <property type="term" value="C:cytoplasm"/>
    <property type="evidence" value="ECO:0007669"/>
    <property type="project" value="UniProtKB-SubCell"/>
</dbReference>
<dbReference type="AlphaFoldDB" id="A0AAN7YPY0"/>
<evidence type="ECO:0000256" key="2">
    <source>
        <dbReference type="ARBA" id="ARBA00004496"/>
    </source>
</evidence>
<dbReference type="SMART" id="SM00451">
    <property type="entry name" value="ZnF_U1"/>
    <property type="match status" value="1"/>
</dbReference>
<keyword evidence="13" id="KW-1185">Reference proteome</keyword>
<dbReference type="PANTHER" id="PTHR46095:SF1">
    <property type="entry name" value="ZINC FINGER PROTEIN 593"/>
    <property type="match status" value="1"/>
</dbReference>
<organism evidence="12 13">
    <name type="scientific">Dictyostelium firmibasis</name>
    <dbReference type="NCBI Taxonomy" id="79012"/>
    <lineage>
        <taxon>Eukaryota</taxon>
        <taxon>Amoebozoa</taxon>
        <taxon>Evosea</taxon>
        <taxon>Eumycetozoa</taxon>
        <taxon>Dictyostelia</taxon>
        <taxon>Dictyosteliales</taxon>
        <taxon>Dictyosteliaceae</taxon>
        <taxon>Dictyostelium</taxon>
    </lineage>
</organism>
<evidence type="ECO:0000313" key="13">
    <source>
        <dbReference type="Proteomes" id="UP001344447"/>
    </source>
</evidence>
<feature type="compositionally biased region" description="Basic residues" evidence="10">
    <location>
        <begin position="10"/>
        <end position="25"/>
    </location>
</feature>
<proteinExistence type="inferred from homology"/>
<keyword evidence="3" id="KW-0963">Cytoplasm</keyword>
<evidence type="ECO:0000259" key="11">
    <source>
        <dbReference type="PROSITE" id="PS00028"/>
    </source>
</evidence>
<keyword evidence="7" id="KW-0862">Zinc</keyword>
<comment type="subcellular location">
    <subcellularLocation>
        <location evidence="2">Cytoplasm</location>
    </subcellularLocation>
    <subcellularLocation>
        <location evidence="1">Nucleus</location>
    </subcellularLocation>
</comment>
<dbReference type="InterPro" id="IPR003604">
    <property type="entry name" value="Matrin/U1-like-C_Znf_C2H2"/>
</dbReference>
<evidence type="ECO:0000256" key="7">
    <source>
        <dbReference type="ARBA" id="ARBA00022833"/>
    </source>
</evidence>
<feature type="compositionally biased region" description="Low complexity" evidence="10">
    <location>
        <begin position="127"/>
        <end position="141"/>
    </location>
</feature>
<dbReference type="GO" id="GO:0043021">
    <property type="term" value="F:ribonucleoprotein complex binding"/>
    <property type="evidence" value="ECO:0007669"/>
    <property type="project" value="UniProtKB-ARBA"/>
</dbReference>
<reference evidence="12 13" key="1">
    <citation type="submission" date="2023-11" db="EMBL/GenBank/DDBJ databases">
        <title>Dfirmibasis_genome.</title>
        <authorList>
            <person name="Edelbroek B."/>
            <person name="Kjellin J."/>
            <person name="Jerlstrom-Hultqvist J."/>
            <person name="Soderbom F."/>
        </authorList>
    </citation>
    <scope>NUCLEOTIDE SEQUENCE [LARGE SCALE GENOMIC DNA]</scope>
    <source>
        <strain evidence="12 13">TNS-C-14</strain>
    </source>
</reference>
<evidence type="ECO:0000256" key="10">
    <source>
        <dbReference type="SAM" id="MobiDB-lite"/>
    </source>
</evidence>
<keyword evidence="8" id="KW-0539">Nucleus</keyword>
<comment type="caution">
    <text evidence="12">The sequence shown here is derived from an EMBL/GenBank/DDBJ whole genome shotgun (WGS) entry which is preliminary data.</text>
</comment>
<evidence type="ECO:0000256" key="1">
    <source>
        <dbReference type="ARBA" id="ARBA00004123"/>
    </source>
</evidence>
<dbReference type="GO" id="GO:0003676">
    <property type="term" value="F:nucleic acid binding"/>
    <property type="evidence" value="ECO:0007669"/>
    <property type="project" value="InterPro"/>
</dbReference>
<feature type="region of interest" description="Disordered" evidence="10">
    <location>
        <begin position="1"/>
        <end position="34"/>
    </location>
</feature>
<dbReference type="PROSITE" id="PS00028">
    <property type="entry name" value="ZINC_FINGER_C2H2_1"/>
    <property type="match status" value="1"/>
</dbReference>